<dbReference type="Pfam" id="PF21319">
    <property type="entry name" value="zf-FCS_1"/>
    <property type="match status" value="1"/>
</dbReference>
<evidence type="ECO:0000256" key="3">
    <source>
        <dbReference type="ARBA" id="ARBA00022771"/>
    </source>
</evidence>
<reference evidence="11" key="1">
    <citation type="submission" date="2023-03" db="EMBL/GenBank/DDBJ databases">
        <title>Electrophorus voltai genome.</title>
        <authorList>
            <person name="Bian C."/>
        </authorList>
    </citation>
    <scope>NUCLEOTIDE SEQUENCE</scope>
    <source>
        <strain evidence="11">CB-2022</strain>
        <tissue evidence="11">Muscle</tissue>
    </source>
</reference>
<feature type="region of interest" description="Disordered" evidence="8">
    <location>
        <begin position="731"/>
        <end position="765"/>
    </location>
</feature>
<feature type="compositionally biased region" description="Low complexity" evidence="8">
    <location>
        <begin position="18"/>
        <end position="37"/>
    </location>
</feature>
<feature type="domain" description="FCS-type" evidence="10">
    <location>
        <begin position="647"/>
        <end position="681"/>
    </location>
</feature>
<dbReference type="Gene3D" id="1.10.150.50">
    <property type="entry name" value="Transcription Factor, Ets-1"/>
    <property type="match status" value="1"/>
</dbReference>
<dbReference type="InterPro" id="IPR013761">
    <property type="entry name" value="SAM/pointed_sf"/>
</dbReference>
<evidence type="ECO:0000256" key="7">
    <source>
        <dbReference type="PROSITE-ProRule" id="PRU00367"/>
    </source>
</evidence>
<gene>
    <name evidence="11" type="ORF">P4O66_017227</name>
</gene>
<dbReference type="Gene3D" id="3.30.60.160">
    <property type="match status" value="1"/>
</dbReference>
<evidence type="ECO:0000256" key="1">
    <source>
        <dbReference type="ARBA" id="ARBA00004123"/>
    </source>
</evidence>
<dbReference type="GO" id="GO:0003682">
    <property type="term" value="F:chromatin binding"/>
    <property type="evidence" value="ECO:0007669"/>
    <property type="project" value="TreeGrafter"/>
</dbReference>
<feature type="compositionally biased region" description="Low complexity" evidence="8">
    <location>
        <begin position="541"/>
        <end position="555"/>
    </location>
</feature>
<evidence type="ECO:0000256" key="8">
    <source>
        <dbReference type="SAM" id="MobiDB-lite"/>
    </source>
</evidence>
<dbReference type="EMBL" id="JAROKS010000024">
    <property type="protein sequence ID" value="KAK1786845.1"/>
    <property type="molecule type" value="Genomic_DNA"/>
</dbReference>
<evidence type="ECO:0000259" key="9">
    <source>
        <dbReference type="PROSITE" id="PS50105"/>
    </source>
</evidence>
<name>A0AAD8YW78_9TELE</name>
<comment type="subcellular location">
    <subcellularLocation>
        <location evidence="1">Nucleus</location>
    </subcellularLocation>
</comment>
<evidence type="ECO:0000259" key="10">
    <source>
        <dbReference type="PROSITE" id="PS51024"/>
    </source>
</evidence>
<evidence type="ECO:0000256" key="2">
    <source>
        <dbReference type="ARBA" id="ARBA00022723"/>
    </source>
</evidence>
<evidence type="ECO:0000313" key="11">
    <source>
        <dbReference type="EMBL" id="KAK1786845.1"/>
    </source>
</evidence>
<protein>
    <recommendedName>
        <fullName evidence="13">Polyhomeotic-like protein 3</fullName>
    </recommendedName>
</protein>
<evidence type="ECO:0000256" key="6">
    <source>
        <dbReference type="ARBA" id="ARBA00023242"/>
    </source>
</evidence>
<evidence type="ECO:0008006" key="13">
    <source>
        <dbReference type="Google" id="ProtNLM"/>
    </source>
</evidence>
<evidence type="ECO:0000256" key="4">
    <source>
        <dbReference type="ARBA" id="ARBA00022833"/>
    </source>
</evidence>
<dbReference type="InterPro" id="IPR012313">
    <property type="entry name" value="Znf_FCS"/>
</dbReference>
<keyword evidence="2" id="KW-0479">Metal-binding</keyword>
<dbReference type="Proteomes" id="UP001239994">
    <property type="component" value="Unassembled WGS sequence"/>
</dbReference>
<sequence>MQSKSVIRAVMERDDSEAAPGSITTTTSSAPTGTPAPNMFVCTQANPTPLSTHFVDRKAVQVIQQAIPKPANVTTQYLQQAYAAQQHRIMVQTTAVHEHQQPTALTTHSHASVHQWAIHLTTPSVKWECSTDITSECRLCSITSQPIRQFQATRSSGSAGAIGQHTMLLGNSSSPGSQAQMYLRTQMLILAPAASVSADPPALTSVSSQPGSTQRYSAPITYPSKSGSSRGDPFSPAVFTPMQSHAVVRQQLHCTPSTKVAAPQLILQSSTAHRQVQPIALQVTPQDRGPPPLSLLTRTTPAPAALLSQHCEVLSVSTPSDQPANQSSVQQQAVVSTSTLPPSCSALLDPPSLHLGPVVEPRAQPLPLSCPPPHNMAFPRLAVPPASLQRLSLRSVHTIAMQSDNILVPDNELPGADAFVQLPFQNLSPPQTVAVDLKVQPPTQKEDPSSEAVQLLKEEEQHAEQVRGEQHIFPPKSGTPTPSTLPSLADLQTCCDSLIHSKDCTGLVEHSCLQSSRSMIQLPEEPALNSIPPSQLCAAVRSSSRLPPASLPASPEGKPSQATIRPHILTHLIEGFVIREGLEPFPVGCTSLENQQQPRLPQDKKLPANAAPACHDLLMDTEQPASNIDNITAEDGNACDVFVERLMESLSDELQCEFCAKRGYAHSFLRSKRFCSMTCVRRFNVSCTKRLSILGDQRVKRWPNRPMSRRGRPPSHVKHNLQNHFLMQLHGSYRPDNTKQPANSVSQRGGKESEEEDSPGPMTTRLRLQADRKRTQEQGSGDICTSSTWLSDSSPTQWSVEQVCSYISSLPENIKNDIHIHKDLFGTPAGCQDMVMEFRSQEIDGQALLLLTEEHLMSVMNIKLGPALKICAYINSLKEA</sequence>
<feature type="domain" description="SAM" evidence="9">
    <location>
        <begin position="798"/>
        <end position="880"/>
    </location>
</feature>
<comment type="caution">
    <text evidence="11">The sequence shown here is derived from an EMBL/GenBank/DDBJ whole genome shotgun (WGS) entry which is preliminary data.</text>
</comment>
<dbReference type="GO" id="GO:0008270">
    <property type="term" value="F:zinc ion binding"/>
    <property type="evidence" value="ECO:0007669"/>
    <property type="project" value="UniProtKB-KW"/>
</dbReference>
<evidence type="ECO:0000313" key="12">
    <source>
        <dbReference type="Proteomes" id="UP001239994"/>
    </source>
</evidence>
<feature type="region of interest" description="Disordered" evidence="8">
    <location>
        <begin position="541"/>
        <end position="561"/>
    </location>
</feature>
<keyword evidence="5" id="KW-0238">DNA-binding</keyword>
<dbReference type="PANTHER" id="PTHR12247:SF88">
    <property type="entry name" value="POLYHOMEOTIC-LIKE PROTEIN 3"/>
    <property type="match status" value="1"/>
</dbReference>
<dbReference type="CDD" id="cd09577">
    <property type="entry name" value="SAM_Ph1_2_3"/>
    <property type="match status" value="1"/>
</dbReference>
<dbReference type="GO" id="GO:0035102">
    <property type="term" value="C:PRC1 complex"/>
    <property type="evidence" value="ECO:0007669"/>
    <property type="project" value="TreeGrafter"/>
</dbReference>
<dbReference type="PROSITE" id="PS51024">
    <property type="entry name" value="ZF_FCS"/>
    <property type="match status" value="1"/>
</dbReference>
<dbReference type="PANTHER" id="PTHR12247">
    <property type="entry name" value="POLYCOMB GROUP PROTEIN"/>
    <property type="match status" value="1"/>
</dbReference>
<feature type="region of interest" description="Disordered" evidence="8">
    <location>
        <begin position="1"/>
        <end position="38"/>
    </location>
</feature>
<dbReference type="AlphaFoldDB" id="A0AAD8YW78"/>
<dbReference type="InterPro" id="IPR038603">
    <property type="entry name" value="Znf_FCS_sf"/>
</dbReference>
<feature type="region of interest" description="Disordered" evidence="8">
    <location>
        <begin position="459"/>
        <end position="484"/>
    </location>
</feature>
<dbReference type="GO" id="GO:0045892">
    <property type="term" value="P:negative regulation of DNA-templated transcription"/>
    <property type="evidence" value="ECO:0007669"/>
    <property type="project" value="TreeGrafter"/>
</dbReference>
<dbReference type="SMART" id="SM00454">
    <property type="entry name" value="SAM"/>
    <property type="match status" value="1"/>
</dbReference>
<keyword evidence="3 7" id="KW-0863">Zinc-finger</keyword>
<dbReference type="PROSITE" id="PS50105">
    <property type="entry name" value="SAM_DOMAIN"/>
    <property type="match status" value="1"/>
</dbReference>
<accession>A0AAD8YW78</accession>
<organism evidence="11 12">
    <name type="scientific">Electrophorus voltai</name>
    <dbReference type="NCBI Taxonomy" id="2609070"/>
    <lineage>
        <taxon>Eukaryota</taxon>
        <taxon>Metazoa</taxon>
        <taxon>Chordata</taxon>
        <taxon>Craniata</taxon>
        <taxon>Vertebrata</taxon>
        <taxon>Euteleostomi</taxon>
        <taxon>Actinopterygii</taxon>
        <taxon>Neopterygii</taxon>
        <taxon>Teleostei</taxon>
        <taxon>Ostariophysi</taxon>
        <taxon>Gymnotiformes</taxon>
        <taxon>Gymnotoidei</taxon>
        <taxon>Gymnotidae</taxon>
        <taxon>Electrophorus</taxon>
    </lineage>
</organism>
<evidence type="ECO:0000256" key="5">
    <source>
        <dbReference type="ARBA" id="ARBA00023125"/>
    </source>
</evidence>
<dbReference type="GO" id="GO:0042393">
    <property type="term" value="F:histone binding"/>
    <property type="evidence" value="ECO:0007669"/>
    <property type="project" value="TreeGrafter"/>
</dbReference>
<proteinExistence type="predicted"/>
<dbReference type="Pfam" id="PF00536">
    <property type="entry name" value="SAM_1"/>
    <property type="match status" value="1"/>
</dbReference>
<keyword evidence="4" id="KW-0862">Zinc</keyword>
<keyword evidence="6" id="KW-0539">Nucleus</keyword>
<feature type="compositionally biased region" description="Basic and acidic residues" evidence="8">
    <location>
        <begin position="459"/>
        <end position="470"/>
    </location>
</feature>
<dbReference type="InterPro" id="IPR050548">
    <property type="entry name" value="PcG_chromatin_remod_factors"/>
</dbReference>
<feature type="compositionally biased region" description="Polar residues" evidence="8">
    <location>
        <begin position="738"/>
        <end position="747"/>
    </location>
</feature>
<dbReference type="SUPFAM" id="SSF47769">
    <property type="entry name" value="SAM/Pointed domain"/>
    <property type="match status" value="1"/>
</dbReference>
<dbReference type="InterPro" id="IPR001660">
    <property type="entry name" value="SAM"/>
</dbReference>
<keyword evidence="12" id="KW-1185">Reference proteome</keyword>
<dbReference type="GO" id="GO:0003677">
    <property type="term" value="F:DNA binding"/>
    <property type="evidence" value="ECO:0007669"/>
    <property type="project" value="UniProtKB-KW"/>
</dbReference>